<evidence type="ECO:0000256" key="1">
    <source>
        <dbReference type="SAM" id="MobiDB-lite"/>
    </source>
</evidence>
<reference evidence="5" key="1">
    <citation type="submission" date="2020-08" db="EMBL/GenBank/DDBJ databases">
        <title>Sequencing the genomes of 1000 actinobacteria strains.</title>
        <authorList>
            <person name="Klenk H.-P."/>
        </authorList>
    </citation>
    <scope>NUCLEOTIDE SEQUENCE</scope>
    <source>
        <strain evidence="5">DSM 20582</strain>
    </source>
</reference>
<dbReference type="SUPFAM" id="SSF52540">
    <property type="entry name" value="P-loop containing nucleoside triphosphate hydrolases"/>
    <property type="match status" value="1"/>
</dbReference>
<dbReference type="InterPro" id="IPR019195">
    <property type="entry name" value="ABC_ATPase_put"/>
</dbReference>
<feature type="domain" description="ATPase of the ABC class C-terminal" evidence="2">
    <location>
        <begin position="276"/>
        <end position="536"/>
    </location>
</feature>
<feature type="compositionally biased region" description="Gly residues" evidence="1">
    <location>
        <begin position="578"/>
        <end position="589"/>
    </location>
</feature>
<dbReference type="InterPro" id="IPR046834">
    <property type="entry name" value="ABC_ATPase_C"/>
</dbReference>
<evidence type="ECO:0000259" key="3">
    <source>
        <dbReference type="Pfam" id="PF20446"/>
    </source>
</evidence>
<feature type="compositionally biased region" description="Basic and acidic residues" evidence="1">
    <location>
        <begin position="24"/>
        <end position="35"/>
    </location>
</feature>
<dbReference type="InterPro" id="IPR046833">
    <property type="entry name" value="ABC_N"/>
</dbReference>
<feature type="region of interest" description="Disordered" evidence="1">
    <location>
        <begin position="1"/>
        <end position="46"/>
    </location>
</feature>
<accession>A0A8I0CJY6</accession>
<organism evidence="5 6">
    <name type="scientific">Corynebacterium bovis DSM 20582 = CIP 54.80</name>
    <dbReference type="NCBI Taxonomy" id="927655"/>
    <lineage>
        <taxon>Bacteria</taxon>
        <taxon>Bacillati</taxon>
        <taxon>Actinomycetota</taxon>
        <taxon>Actinomycetes</taxon>
        <taxon>Mycobacteriales</taxon>
        <taxon>Corynebacteriaceae</taxon>
        <taxon>Corynebacterium</taxon>
    </lineage>
</organism>
<dbReference type="PANTHER" id="PTHR38149:SF1">
    <property type="entry name" value="ATPASE"/>
    <property type="match status" value="1"/>
</dbReference>
<proteinExistence type="predicted"/>
<feature type="compositionally biased region" description="Basic residues" evidence="1">
    <location>
        <begin position="8"/>
        <end position="20"/>
    </location>
</feature>
<dbReference type="Pfam" id="PF20446">
    <property type="entry name" value="ABC_N"/>
    <property type="match status" value="1"/>
</dbReference>
<gene>
    <name evidence="5" type="ORF">FHU32_000085</name>
</gene>
<feature type="region of interest" description="Disordered" evidence="1">
    <location>
        <begin position="545"/>
        <end position="605"/>
    </location>
</feature>
<feature type="region of interest" description="Disordered" evidence="1">
    <location>
        <begin position="75"/>
        <end position="131"/>
    </location>
</feature>
<evidence type="ECO:0000313" key="6">
    <source>
        <dbReference type="Proteomes" id="UP000612712"/>
    </source>
</evidence>
<feature type="domain" description="MRB1590-like C-terminal" evidence="4">
    <location>
        <begin position="601"/>
        <end position="707"/>
    </location>
</feature>
<sequence length="708" mass="72903">MSANSRSPRGHSHRPGRPHQRPGGPDRRGQAEAHGRRAARQGSPGADGALADILLGMDGAGYGAYKSLRGVHDLPLTGAPGPDSAHPDSTAEGSTGPHPTTQDTTHPDTTGQGPTHPHPTAPLTLSVDTVQSDPFAPPSLIQVSVPFAATGIDPALTHDVGITAVTDHLARRVAHAVRRHSPRGGKSAGALTVDALGQEVLDRATVVLDRPATGDAPGTAADDAHPAPVAVRVRLEAALPAHGRRIAGRAAAALLTGALPAVIEDALLTMDAAAHADLAAAVALHRDQAALRSALAEEGLVGFVADGSILPRAAGDSPLPLADALPFTSPESLRRRFTLPSGREITGMGVPQGVTLIVGGGYHGKSTLLTALEHGVYDHVAGDGREFALTVPDATSLRAEDGRAVTAVDVSPFIRDLPTGADTTRFTTTNASGSTSQAAAVMEALEAGATALLIDEDTSATNVMIRDPRMRDLVPTTKEPITPLVDRVRGLWEDHGVSTVLVAGGSGAFIDVADTVIMLDAYRPSDITDRARALAQPVEALAPVALPTPRVPARGGLDAGGRGADGQRSGRRGADGQRSGGRGAGGQHSGGHRGRPPKPPQAKGLRTIRHGDEFIDLAAVSQLVDASQTRAVAAVLAELARAADGRTPLRDLVTEVLDRAAREGVDALSPYGGRGDGTGRPSHPGRLAVPRVHEVMAAVNRYRLLRMA</sequence>
<dbReference type="PANTHER" id="PTHR38149">
    <property type="entry name" value="ATPASE"/>
    <property type="match status" value="1"/>
</dbReference>
<dbReference type="Pfam" id="PF21117">
    <property type="entry name" value="MRB1590_C"/>
    <property type="match status" value="1"/>
</dbReference>
<name>A0A8I0CJY6_9CORY</name>
<dbReference type="Pfam" id="PF09818">
    <property type="entry name" value="ABC_ATPase"/>
    <property type="match status" value="1"/>
</dbReference>
<protein>
    <submittedName>
        <fullName evidence="5">Putative ABC-class ATPase</fullName>
    </submittedName>
</protein>
<feature type="compositionally biased region" description="Low complexity" evidence="1">
    <location>
        <begin position="95"/>
        <end position="115"/>
    </location>
</feature>
<evidence type="ECO:0000313" key="5">
    <source>
        <dbReference type="EMBL" id="MBB3114897.1"/>
    </source>
</evidence>
<dbReference type="EMBL" id="JACHWT010000001">
    <property type="protein sequence ID" value="MBB3114897.1"/>
    <property type="molecule type" value="Genomic_DNA"/>
</dbReference>
<dbReference type="AlphaFoldDB" id="A0A8I0CJY6"/>
<evidence type="ECO:0000259" key="2">
    <source>
        <dbReference type="Pfam" id="PF09818"/>
    </source>
</evidence>
<dbReference type="InterPro" id="IPR027417">
    <property type="entry name" value="P-loop_NTPase"/>
</dbReference>
<dbReference type="InterPro" id="IPR049069">
    <property type="entry name" value="MRB1590-like_C"/>
</dbReference>
<dbReference type="RefSeq" id="WP_232625916.1">
    <property type="nucleotide sequence ID" value="NZ_CP047187.1"/>
</dbReference>
<evidence type="ECO:0000259" key="4">
    <source>
        <dbReference type="Pfam" id="PF21117"/>
    </source>
</evidence>
<comment type="caution">
    <text evidence="5">The sequence shown here is derived from an EMBL/GenBank/DDBJ whole genome shotgun (WGS) entry which is preliminary data.</text>
</comment>
<feature type="region of interest" description="Disordered" evidence="1">
    <location>
        <begin position="667"/>
        <end position="686"/>
    </location>
</feature>
<dbReference type="Proteomes" id="UP000612712">
    <property type="component" value="Unassembled WGS sequence"/>
</dbReference>
<feature type="domain" description="ATPase of the ABC class N-terminal" evidence="3">
    <location>
        <begin position="123"/>
        <end position="268"/>
    </location>
</feature>